<dbReference type="Proteomes" id="UP000319212">
    <property type="component" value="Unassembled WGS sequence"/>
</dbReference>
<gene>
    <name evidence="3" type="ORF">EAH82_16775</name>
</gene>
<feature type="domain" description="Lipid/polyisoprenoid-binding YceI-like" evidence="2">
    <location>
        <begin position="28"/>
        <end position="193"/>
    </location>
</feature>
<dbReference type="RefSeq" id="WP_140843621.1">
    <property type="nucleotide sequence ID" value="NZ_RCZI01000004.1"/>
</dbReference>
<accession>A0A502DPA1</accession>
<dbReference type="InterPro" id="IPR007372">
    <property type="entry name" value="Lipid/polyisoprenoid-bd_YceI"/>
</dbReference>
<proteinExistence type="predicted"/>
<organism evidence="3 4">
    <name type="scientific">Variovorax guangxiensis</name>
    <dbReference type="NCBI Taxonomy" id="1775474"/>
    <lineage>
        <taxon>Bacteria</taxon>
        <taxon>Pseudomonadati</taxon>
        <taxon>Pseudomonadota</taxon>
        <taxon>Betaproteobacteria</taxon>
        <taxon>Burkholderiales</taxon>
        <taxon>Comamonadaceae</taxon>
        <taxon>Variovorax</taxon>
    </lineage>
</organism>
<evidence type="ECO:0000313" key="3">
    <source>
        <dbReference type="EMBL" id="TPG26041.1"/>
    </source>
</evidence>
<comment type="caution">
    <text evidence="3">The sequence shown here is derived from an EMBL/GenBank/DDBJ whole genome shotgun (WGS) entry which is preliminary data.</text>
</comment>
<dbReference type="SUPFAM" id="SSF101874">
    <property type="entry name" value="YceI-like"/>
    <property type="match status" value="1"/>
</dbReference>
<dbReference type="Gene3D" id="2.40.128.110">
    <property type="entry name" value="Lipid/polyisoprenoid-binding, YceI-like"/>
    <property type="match status" value="1"/>
</dbReference>
<feature type="signal peptide" evidence="1">
    <location>
        <begin position="1"/>
        <end position="24"/>
    </location>
</feature>
<protein>
    <submittedName>
        <fullName evidence="3">Polyisoprenoid-binding protein</fullName>
    </submittedName>
</protein>
<dbReference type="OrthoDB" id="9811006at2"/>
<dbReference type="Pfam" id="PF04264">
    <property type="entry name" value="YceI"/>
    <property type="match status" value="1"/>
</dbReference>
<sequence>MPLHRALRPALAILAGALALPVLATPVTYTLDSDHTYPSFEADHGGLSTWRGKFNKTAGTVVLDRAAQQGTVDLVIQIDSIDFGHEEMNKHAKAADMFDAAKYPVASYKGRISRFRNGAPAEVQGDLTLRGVSRPVELKIERFKCVDPHPMNKVETCGADVHGRFSRRDFGLNFALDMGFSPEVLLRIQVEALKAP</sequence>
<evidence type="ECO:0000313" key="4">
    <source>
        <dbReference type="Proteomes" id="UP000319212"/>
    </source>
</evidence>
<dbReference type="EMBL" id="RCZI01000004">
    <property type="protein sequence ID" value="TPG26041.1"/>
    <property type="molecule type" value="Genomic_DNA"/>
</dbReference>
<evidence type="ECO:0000259" key="2">
    <source>
        <dbReference type="SMART" id="SM00867"/>
    </source>
</evidence>
<name>A0A502DPA1_9BURK</name>
<dbReference type="SMART" id="SM00867">
    <property type="entry name" value="YceI"/>
    <property type="match status" value="1"/>
</dbReference>
<reference evidence="3 4" key="1">
    <citation type="journal article" date="2019" name="Environ. Microbiol.">
        <title>Species interactions and distinct microbial communities in high Arctic permafrost affected cryosols are associated with the CH4 and CO2 gas fluxes.</title>
        <authorList>
            <person name="Altshuler I."/>
            <person name="Hamel J."/>
            <person name="Turney S."/>
            <person name="Magnuson E."/>
            <person name="Levesque R."/>
            <person name="Greer C."/>
            <person name="Whyte L.G."/>
        </authorList>
    </citation>
    <scope>NUCLEOTIDE SEQUENCE [LARGE SCALE GENOMIC DNA]</scope>
    <source>
        <strain evidence="3 4">S06.C</strain>
    </source>
</reference>
<dbReference type="AlphaFoldDB" id="A0A502DPA1"/>
<feature type="chain" id="PRO_5021288850" evidence="1">
    <location>
        <begin position="25"/>
        <end position="196"/>
    </location>
</feature>
<dbReference type="PANTHER" id="PTHR34406:SF2">
    <property type="entry name" value="PERIPLASMIC PROTEIN"/>
    <property type="match status" value="1"/>
</dbReference>
<dbReference type="InterPro" id="IPR036761">
    <property type="entry name" value="TTHA0802/YceI-like_sf"/>
</dbReference>
<keyword evidence="1" id="KW-0732">Signal</keyword>
<dbReference type="PANTHER" id="PTHR34406">
    <property type="entry name" value="PROTEIN YCEI"/>
    <property type="match status" value="1"/>
</dbReference>
<evidence type="ECO:0000256" key="1">
    <source>
        <dbReference type="SAM" id="SignalP"/>
    </source>
</evidence>